<reference evidence="15 16" key="1">
    <citation type="submission" date="2025-04" db="UniProtKB">
        <authorList>
            <consortium name="RefSeq"/>
        </authorList>
    </citation>
    <scope>IDENTIFICATION</scope>
    <source>
        <tissue evidence="15 16">Sperm</tissue>
    </source>
</reference>
<dbReference type="PANTHER" id="PTHR11987">
    <property type="entry name" value="ALPHA-2,8-SIALYLTRANSFERASE"/>
    <property type="match status" value="1"/>
</dbReference>
<evidence type="ECO:0000256" key="12">
    <source>
        <dbReference type="PIRSR" id="PIRSR005557-2"/>
    </source>
</evidence>
<keyword evidence="3" id="KW-0328">Glycosyltransferase</keyword>
<protein>
    <submittedName>
        <fullName evidence="15 16">Alpha-N-acetylneuraminide alpha-2,8-sialyltransferase-like isoform X1</fullName>
    </submittedName>
</protein>
<evidence type="ECO:0000256" key="8">
    <source>
        <dbReference type="ARBA" id="ARBA00023034"/>
    </source>
</evidence>
<evidence type="ECO:0000256" key="6">
    <source>
        <dbReference type="ARBA" id="ARBA00022968"/>
    </source>
</evidence>
<dbReference type="RefSeq" id="XP_032815716.1">
    <property type="nucleotide sequence ID" value="XM_032959825.1"/>
</dbReference>
<dbReference type="InterPro" id="IPR038578">
    <property type="entry name" value="GT29-like_sf"/>
</dbReference>
<dbReference type="GO" id="GO:0006491">
    <property type="term" value="P:N-glycan processing"/>
    <property type="evidence" value="ECO:0007669"/>
    <property type="project" value="TreeGrafter"/>
</dbReference>
<evidence type="ECO:0000256" key="4">
    <source>
        <dbReference type="ARBA" id="ARBA00022679"/>
    </source>
</evidence>
<evidence type="ECO:0000256" key="5">
    <source>
        <dbReference type="ARBA" id="ARBA00022692"/>
    </source>
</evidence>
<dbReference type="InterPro" id="IPR001675">
    <property type="entry name" value="Glyco_trans_29"/>
</dbReference>
<keyword evidence="7" id="KW-1133">Transmembrane helix</keyword>
<evidence type="ECO:0000313" key="15">
    <source>
        <dbReference type="RefSeq" id="XP_032815715.1"/>
    </source>
</evidence>
<dbReference type="GeneID" id="116945486"/>
<evidence type="ECO:0000256" key="7">
    <source>
        <dbReference type="ARBA" id="ARBA00022989"/>
    </source>
</evidence>
<keyword evidence="14" id="KW-1185">Reference proteome</keyword>
<keyword evidence="9" id="KW-0472">Membrane</keyword>
<comment type="similarity">
    <text evidence="2">Belongs to the glycosyltransferase 29 family.</text>
</comment>
<evidence type="ECO:0000256" key="2">
    <source>
        <dbReference type="ARBA" id="ARBA00006003"/>
    </source>
</evidence>
<sequence>MARLHVRLLLSVGLTLLVLVLMKEIIRLELTPSRHMKSHNMNVSTLKLFSNHTSENQNVATENRPPRRHMRPRNSVRRAKKIVRVQSVTSCTRPEFILKPIALPKSSLDNSLLKEAISVNKNRWKANASKKETYKTYMKCFTDGSSNIVVTQNNSPLGSNISYVIGNAQLTVGTELTNIIPMTFPGPEMKMKTCAVVGNSGFLLNSKCGKEIDKSDFIMRCNLPNISKKYSMDVGEKTNLVFVKPSLIVNKYSGLRDSRINFVEDMQNYGSDFLFTAFNHLTHTNLAYKAFYTMDDFATGQSILFLNPNYSRGLRALWNHQGLASKYLSAGLHMTSAALEACEEVHLFGFWPMEIASVSRRGRRGRRSRTSIVTVQQSYFEQSSQESKVKEVFDLKMEFAHLLRLHTNGIIRLQLGACAV</sequence>
<keyword evidence="10" id="KW-1015">Disulfide bond</keyword>
<keyword evidence="5" id="KW-0812">Transmembrane</keyword>
<dbReference type="Proteomes" id="UP001318040">
    <property type="component" value="Chromosome 24"/>
</dbReference>
<keyword evidence="8" id="KW-0333">Golgi apparatus</keyword>
<dbReference type="GO" id="GO:0000139">
    <property type="term" value="C:Golgi membrane"/>
    <property type="evidence" value="ECO:0007669"/>
    <property type="project" value="UniProtKB-SubCell"/>
</dbReference>
<dbReference type="KEGG" id="pmrn:116945486"/>
<dbReference type="InterPro" id="IPR050943">
    <property type="entry name" value="Glycosyltr_29_Sialyltrsf"/>
</dbReference>
<evidence type="ECO:0000256" key="11">
    <source>
        <dbReference type="ARBA" id="ARBA00023180"/>
    </source>
</evidence>
<keyword evidence="6" id="KW-0735">Signal-anchor</keyword>
<feature type="disulfide bond" evidence="12">
    <location>
        <begin position="194"/>
        <end position="342"/>
    </location>
</feature>
<feature type="region of interest" description="Disordered" evidence="13">
    <location>
        <begin position="52"/>
        <end position="75"/>
    </location>
</feature>
<feature type="compositionally biased region" description="Basic residues" evidence="13">
    <location>
        <begin position="66"/>
        <end position="75"/>
    </location>
</feature>
<comment type="subcellular location">
    <subcellularLocation>
        <location evidence="1">Golgi apparatus membrane</location>
        <topology evidence="1">Single-pass type II membrane protein</topology>
    </subcellularLocation>
</comment>
<dbReference type="InterPro" id="IPR012163">
    <property type="entry name" value="Sialyl_trans"/>
</dbReference>
<dbReference type="Gene3D" id="3.90.1480.20">
    <property type="entry name" value="Glycosyl transferase family 29"/>
    <property type="match status" value="1"/>
</dbReference>
<dbReference type="GO" id="GO:0003828">
    <property type="term" value="F:alpha-N-acetylneuraminate alpha-2,8-sialyltransferase activity"/>
    <property type="evidence" value="ECO:0007669"/>
    <property type="project" value="TreeGrafter"/>
</dbReference>
<dbReference type="AlphaFoldDB" id="A0AAJ7TF44"/>
<dbReference type="PANTHER" id="PTHR11987:SF53">
    <property type="entry name" value="ALPHA-2,8-SIALYLTRANSFERASE 8F-LIKE"/>
    <property type="match status" value="1"/>
</dbReference>
<dbReference type="RefSeq" id="XP_032815715.1">
    <property type="nucleotide sequence ID" value="XM_032959824.1"/>
</dbReference>
<gene>
    <name evidence="15 16" type="primary">LOC116945486</name>
</gene>
<evidence type="ECO:0000256" key="9">
    <source>
        <dbReference type="ARBA" id="ARBA00023136"/>
    </source>
</evidence>
<evidence type="ECO:0000313" key="16">
    <source>
        <dbReference type="RefSeq" id="XP_032815716.1"/>
    </source>
</evidence>
<feature type="compositionally biased region" description="Polar residues" evidence="13">
    <location>
        <begin position="52"/>
        <end position="61"/>
    </location>
</feature>
<evidence type="ECO:0000256" key="10">
    <source>
        <dbReference type="ARBA" id="ARBA00023157"/>
    </source>
</evidence>
<dbReference type="GO" id="GO:0009311">
    <property type="term" value="P:oligosaccharide metabolic process"/>
    <property type="evidence" value="ECO:0007669"/>
    <property type="project" value="TreeGrafter"/>
</dbReference>
<evidence type="ECO:0000256" key="13">
    <source>
        <dbReference type="SAM" id="MobiDB-lite"/>
    </source>
</evidence>
<evidence type="ECO:0000313" key="14">
    <source>
        <dbReference type="Proteomes" id="UP001318040"/>
    </source>
</evidence>
<organism evidence="14 16">
    <name type="scientific">Petromyzon marinus</name>
    <name type="common">Sea lamprey</name>
    <dbReference type="NCBI Taxonomy" id="7757"/>
    <lineage>
        <taxon>Eukaryota</taxon>
        <taxon>Metazoa</taxon>
        <taxon>Chordata</taxon>
        <taxon>Craniata</taxon>
        <taxon>Vertebrata</taxon>
        <taxon>Cyclostomata</taxon>
        <taxon>Hyperoartia</taxon>
        <taxon>Petromyzontiformes</taxon>
        <taxon>Petromyzontidae</taxon>
        <taxon>Petromyzon</taxon>
    </lineage>
</organism>
<accession>A0AAJ7TF44</accession>
<keyword evidence="4" id="KW-0808">Transferase</keyword>
<dbReference type="Pfam" id="PF00777">
    <property type="entry name" value="Glyco_transf_29"/>
    <property type="match status" value="1"/>
</dbReference>
<evidence type="ECO:0000256" key="3">
    <source>
        <dbReference type="ARBA" id="ARBA00022676"/>
    </source>
</evidence>
<evidence type="ECO:0000256" key="1">
    <source>
        <dbReference type="ARBA" id="ARBA00004323"/>
    </source>
</evidence>
<name>A0AAJ7TF44_PETMA</name>
<keyword evidence="11" id="KW-0325">Glycoprotein</keyword>
<dbReference type="PIRSF" id="PIRSF005557">
    <property type="entry name" value="Sialyl_trans"/>
    <property type="match status" value="1"/>
</dbReference>
<proteinExistence type="inferred from homology"/>